<proteinExistence type="predicted"/>
<sequence length="129" mass="14582">MKKHKSKLLTNYYIKGIMLPIAHEKEYTPMPNMDMGTNVSAPSRNDKQTRSNTTNYTEGMALPIAHEKEYTPMPNMDMGTNVSAPSQNEKQIQSNAANLTQKQKDLKNQKTNNKINISIRNKNGNSIIN</sequence>
<name>A0A8B5XTE3_9BACI</name>
<evidence type="ECO:0000313" key="3">
    <source>
        <dbReference type="Proteomes" id="UP000317770"/>
    </source>
</evidence>
<feature type="compositionally biased region" description="Polar residues" evidence="1">
    <location>
        <begin position="78"/>
        <end position="101"/>
    </location>
</feature>
<reference evidence="2 3" key="1">
    <citation type="submission" date="2019-07" db="EMBL/GenBank/DDBJ databases">
        <title>Genome assembly of Bacillus simplex strain GGC-P6A.</title>
        <authorList>
            <person name="Jennings M.E."/>
            <person name="Barton H.A."/>
        </authorList>
    </citation>
    <scope>NUCLEOTIDE SEQUENCE [LARGE SCALE GENOMIC DNA]</scope>
    <source>
        <strain evidence="2 3">GGC-P6A</strain>
    </source>
</reference>
<dbReference type="Proteomes" id="UP000317770">
    <property type="component" value="Unassembled WGS sequence"/>
</dbReference>
<comment type="caution">
    <text evidence="2">The sequence shown here is derived from an EMBL/GenBank/DDBJ whole genome shotgun (WGS) entry which is preliminary data.</text>
</comment>
<dbReference type="AlphaFoldDB" id="A0A8B5XTE3"/>
<feature type="region of interest" description="Disordered" evidence="1">
    <location>
        <begin position="30"/>
        <end position="112"/>
    </location>
</feature>
<evidence type="ECO:0000256" key="1">
    <source>
        <dbReference type="SAM" id="MobiDB-lite"/>
    </source>
</evidence>
<accession>A0A8B5XTE3</accession>
<organism evidence="2 3">
    <name type="scientific">Peribacillus simplex</name>
    <dbReference type="NCBI Taxonomy" id="1478"/>
    <lineage>
        <taxon>Bacteria</taxon>
        <taxon>Bacillati</taxon>
        <taxon>Bacillota</taxon>
        <taxon>Bacilli</taxon>
        <taxon>Bacillales</taxon>
        <taxon>Bacillaceae</taxon>
        <taxon>Peribacillus</taxon>
    </lineage>
</organism>
<dbReference type="EMBL" id="VNKI01000024">
    <property type="protein sequence ID" value="TVX75737.1"/>
    <property type="molecule type" value="Genomic_DNA"/>
</dbReference>
<dbReference type="RefSeq" id="WP_144481144.1">
    <property type="nucleotide sequence ID" value="NZ_JBNNSJ010000008.1"/>
</dbReference>
<gene>
    <name evidence="2" type="ORF">FQP34_27085</name>
</gene>
<protein>
    <submittedName>
        <fullName evidence="2">Uncharacterized protein</fullName>
    </submittedName>
</protein>
<evidence type="ECO:0000313" key="2">
    <source>
        <dbReference type="EMBL" id="TVX75737.1"/>
    </source>
</evidence>